<dbReference type="Proteomes" id="UP001054889">
    <property type="component" value="Unassembled WGS sequence"/>
</dbReference>
<dbReference type="PANTHER" id="PTHR32444:SF247">
    <property type="entry name" value="OS01G0958200 PROTEIN"/>
    <property type="match status" value="1"/>
</dbReference>
<evidence type="ECO:0000313" key="8">
    <source>
        <dbReference type="EMBL" id="GJN14475.1"/>
    </source>
</evidence>
<dbReference type="Pfam" id="PF01453">
    <property type="entry name" value="B_lectin"/>
    <property type="match status" value="1"/>
</dbReference>
<dbReference type="InterPro" id="IPR001480">
    <property type="entry name" value="Bulb-type_lectin_dom"/>
</dbReference>
<dbReference type="CDD" id="cd00028">
    <property type="entry name" value="B_lectin"/>
    <property type="match status" value="1"/>
</dbReference>
<comment type="catalytic activity">
    <reaction evidence="4">
        <text>L-threonyl-[protein] + ATP = O-phospho-L-threonyl-[protein] + ADP + H(+)</text>
        <dbReference type="Rhea" id="RHEA:46608"/>
        <dbReference type="Rhea" id="RHEA-COMP:11060"/>
        <dbReference type="Rhea" id="RHEA-COMP:11605"/>
        <dbReference type="ChEBI" id="CHEBI:15378"/>
        <dbReference type="ChEBI" id="CHEBI:30013"/>
        <dbReference type="ChEBI" id="CHEBI:30616"/>
        <dbReference type="ChEBI" id="CHEBI:61977"/>
        <dbReference type="ChEBI" id="CHEBI:456216"/>
        <dbReference type="EC" id="2.7.11.1"/>
    </reaction>
</comment>
<gene>
    <name evidence="8" type="primary">gb01310</name>
    <name evidence="8" type="ORF">PR202_gb01310</name>
</gene>
<organism evidence="8 9">
    <name type="scientific">Eleusine coracana subsp. coracana</name>
    <dbReference type="NCBI Taxonomy" id="191504"/>
    <lineage>
        <taxon>Eukaryota</taxon>
        <taxon>Viridiplantae</taxon>
        <taxon>Streptophyta</taxon>
        <taxon>Embryophyta</taxon>
        <taxon>Tracheophyta</taxon>
        <taxon>Spermatophyta</taxon>
        <taxon>Magnoliopsida</taxon>
        <taxon>Liliopsida</taxon>
        <taxon>Poales</taxon>
        <taxon>Poaceae</taxon>
        <taxon>PACMAD clade</taxon>
        <taxon>Chloridoideae</taxon>
        <taxon>Cynodonteae</taxon>
        <taxon>Eleusininae</taxon>
        <taxon>Eleusine</taxon>
    </lineage>
</organism>
<feature type="domain" description="Bulb-type lectin" evidence="7">
    <location>
        <begin position="36"/>
        <end position="164"/>
    </location>
</feature>
<dbReference type="EC" id="2.7.11.1" evidence="2"/>
<evidence type="ECO:0000313" key="9">
    <source>
        <dbReference type="Proteomes" id="UP001054889"/>
    </source>
</evidence>
<dbReference type="FunFam" id="2.90.10.10:FF:000002">
    <property type="entry name" value="Serine/threonine-protein kinase"/>
    <property type="match status" value="1"/>
</dbReference>
<evidence type="ECO:0000256" key="4">
    <source>
        <dbReference type="ARBA" id="ARBA00047899"/>
    </source>
</evidence>
<evidence type="ECO:0000256" key="3">
    <source>
        <dbReference type="ARBA" id="ARBA00023170"/>
    </source>
</evidence>
<keyword evidence="6" id="KW-0732">Signal</keyword>
<dbReference type="GO" id="GO:0004674">
    <property type="term" value="F:protein serine/threonine kinase activity"/>
    <property type="evidence" value="ECO:0007669"/>
    <property type="project" value="UniProtKB-EC"/>
</dbReference>
<comment type="subcellular location">
    <subcellularLocation>
        <location evidence="1">Membrane</location>
        <topology evidence="1">Single-pass type I membrane protein</topology>
    </subcellularLocation>
</comment>
<comment type="caution">
    <text evidence="8">The sequence shown here is derived from an EMBL/GenBank/DDBJ whole genome shotgun (WGS) entry which is preliminary data.</text>
</comment>
<dbReference type="Gene3D" id="2.90.10.10">
    <property type="entry name" value="Bulb-type lectin domain"/>
    <property type="match status" value="1"/>
</dbReference>
<dbReference type="AlphaFoldDB" id="A0AAV5DWC9"/>
<proteinExistence type="predicted"/>
<reference evidence="8" key="2">
    <citation type="submission" date="2021-12" db="EMBL/GenBank/DDBJ databases">
        <title>Resequencing data analysis of finger millet.</title>
        <authorList>
            <person name="Hatakeyama M."/>
            <person name="Aluri S."/>
            <person name="Balachadran M.T."/>
            <person name="Sivarajan S.R."/>
            <person name="Poveda L."/>
            <person name="Shimizu-Inatsugi R."/>
            <person name="Schlapbach R."/>
            <person name="Sreeman S.M."/>
            <person name="Shimizu K.K."/>
        </authorList>
    </citation>
    <scope>NUCLEOTIDE SEQUENCE</scope>
</reference>
<keyword evidence="9" id="KW-1185">Reference proteome</keyword>
<comment type="catalytic activity">
    <reaction evidence="5">
        <text>L-seryl-[protein] + ATP = O-phospho-L-seryl-[protein] + ADP + H(+)</text>
        <dbReference type="Rhea" id="RHEA:17989"/>
        <dbReference type="Rhea" id="RHEA-COMP:9863"/>
        <dbReference type="Rhea" id="RHEA-COMP:11604"/>
        <dbReference type="ChEBI" id="CHEBI:15378"/>
        <dbReference type="ChEBI" id="CHEBI:29999"/>
        <dbReference type="ChEBI" id="CHEBI:30616"/>
        <dbReference type="ChEBI" id="CHEBI:83421"/>
        <dbReference type="ChEBI" id="CHEBI:456216"/>
        <dbReference type="EC" id="2.7.11.1"/>
    </reaction>
</comment>
<dbReference type="PROSITE" id="PS50927">
    <property type="entry name" value="BULB_LECTIN"/>
    <property type="match status" value="1"/>
</dbReference>
<protein>
    <recommendedName>
        <fullName evidence="2">non-specific serine/threonine protein kinase</fullName>
        <ecNumber evidence="2">2.7.11.1</ecNumber>
    </recommendedName>
</protein>
<feature type="chain" id="PRO_5043528800" description="non-specific serine/threonine protein kinase" evidence="6">
    <location>
        <begin position="28"/>
        <end position="306"/>
    </location>
</feature>
<name>A0AAV5DWC9_ELECO</name>
<evidence type="ECO:0000256" key="6">
    <source>
        <dbReference type="SAM" id="SignalP"/>
    </source>
</evidence>
<dbReference type="GO" id="GO:0051707">
    <property type="term" value="P:response to other organism"/>
    <property type="evidence" value="ECO:0007669"/>
    <property type="project" value="UniProtKB-ARBA"/>
</dbReference>
<evidence type="ECO:0000256" key="1">
    <source>
        <dbReference type="ARBA" id="ARBA00004479"/>
    </source>
</evidence>
<evidence type="ECO:0000256" key="5">
    <source>
        <dbReference type="ARBA" id="ARBA00048679"/>
    </source>
</evidence>
<evidence type="ECO:0000259" key="7">
    <source>
        <dbReference type="PROSITE" id="PS50927"/>
    </source>
</evidence>
<dbReference type="GO" id="GO:0016020">
    <property type="term" value="C:membrane"/>
    <property type="evidence" value="ECO:0007669"/>
    <property type="project" value="UniProtKB-SubCell"/>
</dbReference>
<sequence>MAEIVAHVSSPWFQLVVLLVVLLAANATSLVRAGDTDTVAAGRPLSGNRKLVSPGGKFALGFFQTEGAAGRWYIGIWYHKLPVRTPVWVANRDRPVSDPATSRLTIAPDGNLVLLDSSGSLAWSTNTSTRAGSNENTTVVAVLLDTGNLVLAPSSKASDVLWQSFDHVGDTWLPGAKLWLDKSSGAVQGMTSWRARGDPTPGPYTLQLENTWGRYWYVLLRNDAWRGYYHGAADDMDIRIFTGALDAAASARYNFRFVENDREVYVTYGFADNSTVYRFVMDVSGQVKGCYGWRPRRRGTLCTRSP</sequence>
<evidence type="ECO:0000256" key="2">
    <source>
        <dbReference type="ARBA" id="ARBA00012513"/>
    </source>
</evidence>
<dbReference type="SUPFAM" id="SSF51110">
    <property type="entry name" value="alpha-D-mannose-specific plant lectins"/>
    <property type="match status" value="1"/>
</dbReference>
<dbReference type="EMBL" id="BQKI01000071">
    <property type="protein sequence ID" value="GJN14475.1"/>
    <property type="molecule type" value="Genomic_DNA"/>
</dbReference>
<dbReference type="InterPro" id="IPR036426">
    <property type="entry name" value="Bulb-type_lectin_dom_sf"/>
</dbReference>
<keyword evidence="3" id="KW-0675">Receptor</keyword>
<accession>A0AAV5DWC9</accession>
<dbReference type="SMART" id="SM00108">
    <property type="entry name" value="B_lectin"/>
    <property type="match status" value="1"/>
</dbReference>
<reference evidence="8" key="1">
    <citation type="journal article" date="2018" name="DNA Res.">
        <title>Multiple hybrid de novo genome assembly of finger millet, an orphan allotetraploid crop.</title>
        <authorList>
            <person name="Hatakeyama M."/>
            <person name="Aluri S."/>
            <person name="Balachadran M.T."/>
            <person name="Sivarajan S.R."/>
            <person name="Patrignani A."/>
            <person name="Gruter S."/>
            <person name="Poveda L."/>
            <person name="Shimizu-Inatsugi R."/>
            <person name="Baeten J."/>
            <person name="Francoijs K.J."/>
            <person name="Nataraja K.N."/>
            <person name="Reddy Y.A.N."/>
            <person name="Phadnis S."/>
            <person name="Ravikumar R.L."/>
            <person name="Schlapbach R."/>
            <person name="Sreeman S.M."/>
            <person name="Shimizu K.K."/>
        </authorList>
    </citation>
    <scope>NUCLEOTIDE SEQUENCE</scope>
</reference>
<feature type="signal peptide" evidence="6">
    <location>
        <begin position="1"/>
        <end position="27"/>
    </location>
</feature>
<dbReference type="PANTHER" id="PTHR32444">
    <property type="entry name" value="BULB-TYPE LECTIN DOMAIN-CONTAINING PROTEIN"/>
    <property type="match status" value="1"/>
</dbReference>